<accession>A0A926F4F0</accession>
<dbReference type="RefSeq" id="WP_262432914.1">
    <property type="nucleotide sequence ID" value="NZ_JACRTF010000001.1"/>
</dbReference>
<dbReference type="Proteomes" id="UP000651085">
    <property type="component" value="Unassembled WGS sequence"/>
</dbReference>
<proteinExistence type="predicted"/>
<dbReference type="EMBL" id="JACRTF010000001">
    <property type="protein sequence ID" value="MBC8591694.1"/>
    <property type="molecule type" value="Genomic_DNA"/>
</dbReference>
<gene>
    <name evidence="1" type="ORF">H8744_00260</name>
</gene>
<keyword evidence="2" id="KW-1185">Reference proteome</keyword>
<protein>
    <submittedName>
        <fullName evidence="1">Uncharacterized protein</fullName>
    </submittedName>
</protein>
<name>A0A926F4F0_9BACT</name>
<sequence>MEEELYDCPCLMKKDMENAENILAFLCENYSLEGFMEQLDQLSSRDLKCAYCLLEVARQKVEKKDILYDIVEVEKLMIVYSAVAEKYILAETISEGVGGKLKNKLKKLLQRYHG</sequence>
<organism evidence="1 2">
    <name type="scientific">Jilunia laotingensis</name>
    <dbReference type="NCBI Taxonomy" id="2763675"/>
    <lineage>
        <taxon>Bacteria</taxon>
        <taxon>Pseudomonadati</taxon>
        <taxon>Bacteroidota</taxon>
        <taxon>Bacteroidia</taxon>
        <taxon>Bacteroidales</taxon>
        <taxon>Bacteroidaceae</taxon>
        <taxon>Jilunia</taxon>
    </lineage>
</organism>
<evidence type="ECO:0000313" key="1">
    <source>
        <dbReference type="EMBL" id="MBC8591694.1"/>
    </source>
</evidence>
<reference evidence="1" key="1">
    <citation type="submission" date="2020-08" db="EMBL/GenBank/DDBJ databases">
        <title>Genome public.</title>
        <authorList>
            <person name="Liu C."/>
            <person name="Sun Q."/>
        </authorList>
    </citation>
    <scope>NUCLEOTIDE SEQUENCE</scope>
    <source>
        <strain evidence="1">N12</strain>
    </source>
</reference>
<evidence type="ECO:0000313" key="2">
    <source>
        <dbReference type="Proteomes" id="UP000651085"/>
    </source>
</evidence>
<comment type="caution">
    <text evidence="1">The sequence shown here is derived from an EMBL/GenBank/DDBJ whole genome shotgun (WGS) entry which is preliminary data.</text>
</comment>
<dbReference type="AlphaFoldDB" id="A0A926F4F0"/>